<evidence type="ECO:0000256" key="6">
    <source>
        <dbReference type="PIRSR" id="PIRSR000524-1"/>
    </source>
</evidence>
<dbReference type="PROSITE" id="PS00595">
    <property type="entry name" value="AA_TRANSFER_CLASS_5"/>
    <property type="match status" value="1"/>
</dbReference>
<dbReference type="Gene3D" id="3.90.1150.10">
    <property type="entry name" value="Aspartate Aminotransferase, domain 1"/>
    <property type="match status" value="1"/>
</dbReference>
<evidence type="ECO:0000259" key="10">
    <source>
        <dbReference type="Pfam" id="PF00266"/>
    </source>
</evidence>
<evidence type="ECO:0000256" key="7">
    <source>
        <dbReference type="PIRSR" id="PIRSR000524-50"/>
    </source>
</evidence>
<dbReference type="InterPro" id="IPR015424">
    <property type="entry name" value="PyrdxlP-dep_Trfase"/>
</dbReference>
<accession>A0A3D8J5S7</accession>
<evidence type="ECO:0000256" key="9">
    <source>
        <dbReference type="RuleBase" id="RU004504"/>
    </source>
</evidence>
<keyword evidence="12" id="KW-1185">Reference proteome</keyword>
<keyword evidence="3 11" id="KW-0032">Aminotransferase</keyword>
<feature type="domain" description="Aminotransferase class V" evidence="10">
    <location>
        <begin position="20"/>
        <end position="321"/>
    </location>
</feature>
<protein>
    <submittedName>
        <fullName evidence="11">Aminotransferase</fullName>
    </submittedName>
</protein>
<dbReference type="GO" id="GO:0004760">
    <property type="term" value="F:L-serine-pyruvate transaminase activity"/>
    <property type="evidence" value="ECO:0007669"/>
    <property type="project" value="TreeGrafter"/>
</dbReference>
<dbReference type="EMBL" id="NXLX01000015">
    <property type="protein sequence ID" value="RDU72847.1"/>
    <property type="molecule type" value="Genomic_DNA"/>
</dbReference>
<dbReference type="InterPro" id="IPR015422">
    <property type="entry name" value="PyrdxlP-dep_Trfase_small"/>
</dbReference>
<comment type="caution">
    <text evidence="11">The sequence shown here is derived from an EMBL/GenBank/DDBJ whole genome shotgun (WGS) entry which is preliminary data.</text>
</comment>
<feature type="binding site" evidence="6">
    <location>
        <position position="329"/>
    </location>
    <ligand>
        <name>substrate</name>
    </ligand>
</feature>
<dbReference type="InterPro" id="IPR015421">
    <property type="entry name" value="PyrdxlP-dep_Trfase_major"/>
</dbReference>
<dbReference type="FunFam" id="3.40.640.10:FF:000027">
    <property type="entry name" value="Serine--pyruvate aminotransferase, mitochondrial"/>
    <property type="match status" value="1"/>
</dbReference>
<evidence type="ECO:0000256" key="5">
    <source>
        <dbReference type="ARBA" id="ARBA00022898"/>
    </source>
</evidence>
<keyword evidence="5 7" id="KW-0663">Pyridoxal phosphate</keyword>
<keyword evidence="4 11" id="KW-0808">Transferase</keyword>
<evidence type="ECO:0000256" key="4">
    <source>
        <dbReference type="ARBA" id="ARBA00022679"/>
    </source>
</evidence>
<dbReference type="PIRSF" id="PIRSF000524">
    <property type="entry name" value="SPT"/>
    <property type="match status" value="1"/>
</dbReference>
<dbReference type="SUPFAM" id="SSF53383">
    <property type="entry name" value="PLP-dependent transferases"/>
    <property type="match status" value="1"/>
</dbReference>
<evidence type="ECO:0000256" key="3">
    <source>
        <dbReference type="ARBA" id="ARBA00022576"/>
    </source>
</evidence>
<dbReference type="Pfam" id="PF00266">
    <property type="entry name" value="Aminotran_5"/>
    <property type="match status" value="1"/>
</dbReference>
<proteinExistence type="inferred from homology"/>
<evidence type="ECO:0000256" key="8">
    <source>
        <dbReference type="RuleBase" id="RU004075"/>
    </source>
</evidence>
<dbReference type="InterPro" id="IPR000192">
    <property type="entry name" value="Aminotrans_V_dom"/>
</dbReference>
<comment type="similarity">
    <text evidence="2 8">Belongs to the class-V pyridoxal-phosphate-dependent aminotransferase family.</text>
</comment>
<feature type="modified residue" description="N6-(pyridoxal phosphate)lysine" evidence="7">
    <location>
        <position position="184"/>
    </location>
</feature>
<evidence type="ECO:0000313" key="11">
    <source>
        <dbReference type="EMBL" id="RDU72847.1"/>
    </source>
</evidence>
<dbReference type="AlphaFoldDB" id="A0A3D8J5S7"/>
<organism evidence="11 12">
    <name type="scientific">Helicobacter anseris</name>
    <dbReference type="NCBI Taxonomy" id="375926"/>
    <lineage>
        <taxon>Bacteria</taxon>
        <taxon>Pseudomonadati</taxon>
        <taxon>Campylobacterota</taxon>
        <taxon>Epsilonproteobacteria</taxon>
        <taxon>Campylobacterales</taxon>
        <taxon>Helicobacteraceae</taxon>
        <taxon>Helicobacter</taxon>
    </lineage>
</organism>
<evidence type="ECO:0000256" key="2">
    <source>
        <dbReference type="ARBA" id="ARBA00009236"/>
    </source>
</evidence>
<dbReference type="Gene3D" id="3.40.640.10">
    <property type="entry name" value="Type I PLP-dependent aspartate aminotransferase-like (Major domain)"/>
    <property type="match status" value="1"/>
</dbReference>
<name>A0A3D8J5S7_9HELI</name>
<evidence type="ECO:0000256" key="1">
    <source>
        <dbReference type="ARBA" id="ARBA00001933"/>
    </source>
</evidence>
<dbReference type="OrthoDB" id="9766472at2"/>
<comment type="cofactor">
    <cofactor evidence="1 7 9">
        <name>pyridoxal 5'-phosphate</name>
        <dbReference type="ChEBI" id="CHEBI:597326"/>
    </cofactor>
</comment>
<dbReference type="GO" id="GO:0008453">
    <property type="term" value="F:alanine-glyoxylate transaminase activity"/>
    <property type="evidence" value="ECO:0007669"/>
    <property type="project" value="TreeGrafter"/>
</dbReference>
<reference evidence="11 12" key="1">
    <citation type="submission" date="2018-04" db="EMBL/GenBank/DDBJ databases">
        <title>Novel Campyloabacter and Helicobacter Species and Strains.</title>
        <authorList>
            <person name="Mannion A.J."/>
            <person name="Shen Z."/>
            <person name="Fox J.G."/>
        </authorList>
    </citation>
    <scope>NUCLEOTIDE SEQUENCE [LARGE SCALE GENOMIC DNA]</scope>
    <source>
        <strain evidence="11 12">MIT 04-9362</strain>
    </source>
</reference>
<dbReference type="InterPro" id="IPR020578">
    <property type="entry name" value="Aminotrans_V_PyrdxlP_BS"/>
</dbReference>
<evidence type="ECO:0000313" key="12">
    <source>
        <dbReference type="Proteomes" id="UP000256695"/>
    </source>
</evidence>
<dbReference type="GO" id="GO:0019265">
    <property type="term" value="P:glycine biosynthetic process, by transamination of glyoxylate"/>
    <property type="evidence" value="ECO:0007669"/>
    <property type="project" value="TreeGrafter"/>
</dbReference>
<gene>
    <name evidence="11" type="ORF">CQA57_06125</name>
</gene>
<dbReference type="PANTHER" id="PTHR21152">
    <property type="entry name" value="AMINOTRANSFERASE CLASS V"/>
    <property type="match status" value="1"/>
</dbReference>
<dbReference type="PANTHER" id="PTHR21152:SF40">
    <property type="entry name" value="ALANINE--GLYOXYLATE AMINOTRANSFERASE"/>
    <property type="match status" value="1"/>
</dbReference>
<sequence>MIPGPTPIPQSILKAIARQPIKHRSDEFTSIMQEIYTNLKYIFQTKNDVFIFASSGTGAMCGALENILNPKDRILCLVTGKFGERWAEIAKLRGAEVDILSCNFGEVITPKMLQDHLSLHKPYKAITLTHSETSTGVANDLQSLCAIIKKTESLCIVDGISSICAMPCKMDEWGIDILISGSQKGLMLPSGLSFLALSAKAYEIHKKCLFPSFYFNFSLHKEALKKNTTPFTPSINLIFGLLESLRIIKNIGLENLYHKHKKHTFALRDAIRAMGLELFVKDDAHASYATTSIIPPNGIKAQDIIKHLQENYNIIIASGQQELEEKIFRIGTLGYIHNEDLIQTITALEQTLQSLGYKFENKIGTQTLLEKLKMP</sequence>
<dbReference type="InterPro" id="IPR024169">
    <property type="entry name" value="SP_NH2Trfase/AEP_transaminase"/>
</dbReference>
<dbReference type="Proteomes" id="UP000256695">
    <property type="component" value="Unassembled WGS sequence"/>
</dbReference>